<dbReference type="KEGG" id="rop:ROP_pROB01-01900"/>
<keyword evidence="2" id="KW-0614">Plasmid</keyword>
<dbReference type="OrthoDB" id="8535577at2"/>
<feature type="transmembrane region" description="Helical" evidence="1">
    <location>
        <begin position="65"/>
        <end position="87"/>
    </location>
</feature>
<name>C1BCU5_RHOOB</name>
<keyword evidence="1" id="KW-1133">Transmembrane helix</keyword>
<gene>
    <name evidence="2" type="ordered locus">ROP_pROB01-01900</name>
</gene>
<sequence length="161" mass="17713">MNHIARFVEEVVEVFHSRIVDEGKLGAFVVLASFLVSFVGVRVITHAVRRGSRFVRNVRVGGTHVHHLVPGIVLLLVTGYLAFAFGYGDHPVVAALFGVGAALTLDEFALWLNLRDVYWERAGRRSVHVVLSAAATGALVVIGLDFWEAVLRAFARLIQRV</sequence>
<proteinExistence type="predicted"/>
<evidence type="ECO:0000256" key="1">
    <source>
        <dbReference type="SAM" id="Phobius"/>
    </source>
</evidence>
<protein>
    <submittedName>
        <fullName evidence="2">Hypothetical membrane protein</fullName>
    </submittedName>
</protein>
<evidence type="ECO:0000313" key="3">
    <source>
        <dbReference type="Proteomes" id="UP000002212"/>
    </source>
</evidence>
<accession>C1BCU5</accession>
<feature type="transmembrane region" description="Helical" evidence="1">
    <location>
        <begin position="126"/>
        <end position="147"/>
    </location>
</feature>
<organism evidence="2 3">
    <name type="scientific">Rhodococcus opacus (strain B4)</name>
    <dbReference type="NCBI Taxonomy" id="632772"/>
    <lineage>
        <taxon>Bacteria</taxon>
        <taxon>Bacillati</taxon>
        <taxon>Actinomycetota</taxon>
        <taxon>Actinomycetes</taxon>
        <taxon>Mycobacteriales</taxon>
        <taxon>Nocardiaceae</taxon>
        <taxon>Rhodococcus</taxon>
    </lineage>
</organism>
<dbReference type="Proteomes" id="UP000002212">
    <property type="component" value="Plasmid pROB01"/>
</dbReference>
<dbReference type="HOGENOM" id="CLU_1451512_0_0_11"/>
<reference evidence="2 3" key="1">
    <citation type="submission" date="2009-03" db="EMBL/GenBank/DDBJ databases">
        <title>Comparison of the complete genome sequences of Rhodococcus erythropolis PR4 and Rhodococcus opacus B4.</title>
        <authorList>
            <person name="Takarada H."/>
            <person name="Sekine M."/>
            <person name="Hosoyama A."/>
            <person name="Yamada R."/>
            <person name="Fujisawa T."/>
            <person name="Omata S."/>
            <person name="Shimizu A."/>
            <person name="Tsukatani N."/>
            <person name="Tanikawa S."/>
            <person name="Fujita N."/>
            <person name="Harayama S."/>
        </authorList>
    </citation>
    <scope>NUCLEOTIDE SEQUENCE [LARGE SCALE GENOMIC DNA]</scope>
    <source>
        <strain evidence="2 3">B4</strain>
        <plasmid evidence="2 3">pROB01</plasmid>
    </source>
</reference>
<geneLocation type="plasmid" evidence="2 3">
    <name>pROB01</name>
</geneLocation>
<feature type="transmembrane region" description="Helical" evidence="1">
    <location>
        <begin position="25"/>
        <end position="44"/>
    </location>
</feature>
<dbReference type="EMBL" id="AP011116">
    <property type="protein sequence ID" value="BAH55689.1"/>
    <property type="molecule type" value="Genomic_DNA"/>
</dbReference>
<keyword evidence="1" id="KW-0812">Transmembrane</keyword>
<feature type="transmembrane region" description="Helical" evidence="1">
    <location>
        <begin position="93"/>
        <end position="114"/>
    </location>
</feature>
<evidence type="ECO:0000313" key="2">
    <source>
        <dbReference type="EMBL" id="BAH55689.1"/>
    </source>
</evidence>
<dbReference type="PATRIC" id="fig|632772.20.peg.7909"/>
<dbReference type="AlphaFoldDB" id="C1BCU5"/>
<dbReference type="RefSeq" id="WP_007296112.1">
    <property type="nucleotide sequence ID" value="NC_012520.1"/>
</dbReference>
<keyword evidence="1" id="KW-0472">Membrane</keyword>